<evidence type="ECO:0000313" key="3">
    <source>
        <dbReference type="Proteomes" id="UP001054945"/>
    </source>
</evidence>
<proteinExistence type="predicted"/>
<gene>
    <name evidence="2" type="ORF">CEXT_116301</name>
</gene>
<organism evidence="2 3">
    <name type="scientific">Caerostris extrusa</name>
    <name type="common">Bark spider</name>
    <name type="synonym">Caerostris bankana</name>
    <dbReference type="NCBI Taxonomy" id="172846"/>
    <lineage>
        <taxon>Eukaryota</taxon>
        <taxon>Metazoa</taxon>
        <taxon>Ecdysozoa</taxon>
        <taxon>Arthropoda</taxon>
        <taxon>Chelicerata</taxon>
        <taxon>Arachnida</taxon>
        <taxon>Araneae</taxon>
        <taxon>Araneomorphae</taxon>
        <taxon>Entelegynae</taxon>
        <taxon>Araneoidea</taxon>
        <taxon>Araneidae</taxon>
        <taxon>Caerostris</taxon>
    </lineage>
</organism>
<comment type="caution">
    <text evidence="2">The sequence shown here is derived from an EMBL/GenBank/DDBJ whole genome shotgun (WGS) entry which is preliminary data.</text>
</comment>
<dbReference type="AlphaFoldDB" id="A0AAV4WTX6"/>
<feature type="region of interest" description="Disordered" evidence="1">
    <location>
        <begin position="148"/>
        <end position="177"/>
    </location>
</feature>
<dbReference type="EMBL" id="BPLR01016787">
    <property type="protein sequence ID" value="GIY86376.1"/>
    <property type="molecule type" value="Genomic_DNA"/>
</dbReference>
<reference evidence="2 3" key="1">
    <citation type="submission" date="2021-06" db="EMBL/GenBank/DDBJ databases">
        <title>Caerostris extrusa draft genome.</title>
        <authorList>
            <person name="Kono N."/>
            <person name="Arakawa K."/>
        </authorList>
    </citation>
    <scope>NUCLEOTIDE SEQUENCE [LARGE SCALE GENOMIC DNA]</scope>
</reference>
<accession>A0AAV4WTX6</accession>
<name>A0AAV4WTX6_CAEEX</name>
<keyword evidence="3" id="KW-1185">Reference proteome</keyword>
<feature type="region of interest" description="Disordered" evidence="1">
    <location>
        <begin position="88"/>
        <end position="111"/>
    </location>
</feature>
<sequence>PPRKAVPEYKMRAICQEQRNVARMQLTPCPRLTSSGASLPNCLDLAASASGYKIARIFLAGIQGNQGTGWCVVTFALSFHPAIEGRHKTPKNVNNSSHMQSTPLDCKMRSPNSVAQTRQEMFERPGMPRDLASCQETFQESSSLILGRTDTSLVKRPRRRQRGGPGAERGTSRPTANHRFIRRSVNWRLRTG</sequence>
<feature type="non-terminal residue" evidence="2">
    <location>
        <position position="1"/>
    </location>
</feature>
<feature type="compositionally biased region" description="Polar residues" evidence="1">
    <location>
        <begin position="91"/>
        <end position="103"/>
    </location>
</feature>
<dbReference type="Proteomes" id="UP001054945">
    <property type="component" value="Unassembled WGS sequence"/>
</dbReference>
<protein>
    <submittedName>
        <fullName evidence="2">Uncharacterized protein</fullName>
    </submittedName>
</protein>
<evidence type="ECO:0000313" key="2">
    <source>
        <dbReference type="EMBL" id="GIY86376.1"/>
    </source>
</evidence>
<evidence type="ECO:0000256" key="1">
    <source>
        <dbReference type="SAM" id="MobiDB-lite"/>
    </source>
</evidence>